<dbReference type="AlphaFoldDB" id="A0A9N9PAH8"/>
<reference evidence="1" key="1">
    <citation type="submission" date="2021-06" db="EMBL/GenBank/DDBJ databases">
        <authorList>
            <person name="Kallberg Y."/>
            <person name="Tangrot J."/>
            <person name="Rosling A."/>
        </authorList>
    </citation>
    <scope>NUCLEOTIDE SEQUENCE</scope>
    <source>
        <strain evidence="1">FL966</strain>
    </source>
</reference>
<comment type="caution">
    <text evidence="1">The sequence shown here is derived from an EMBL/GenBank/DDBJ whole genome shotgun (WGS) entry which is preliminary data.</text>
</comment>
<dbReference type="OrthoDB" id="2447340at2759"/>
<organism evidence="1 2">
    <name type="scientific">Cetraspora pellucida</name>
    <dbReference type="NCBI Taxonomy" id="1433469"/>
    <lineage>
        <taxon>Eukaryota</taxon>
        <taxon>Fungi</taxon>
        <taxon>Fungi incertae sedis</taxon>
        <taxon>Mucoromycota</taxon>
        <taxon>Glomeromycotina</taxon>
        <taxon>Glomeromycetes</taxon>
        <taxon>Diversisporales</taxon>
        <taxon>Gigasporaceae</taxon>
        <taxon>Cetraspora</taxon>
    </lineage>
</organism>
<feature type="non-terminal residue" evidence="1">
    <location>
        <position position="76"/>
    </location>
</feature>
<dbReference type="Gene3D" id="3.60.130.30">
    <property type="match status" value="1"/>
</dbReference>
<protein>
    <submittedName>
        <fullName evidence="1">12049_t:CDS:1</fullName>
    </submittedName>
</protein>
<accession>A0A9N9PAH8</accession>
<gene>
    <name evidence="1" type="ORF">CPELLU_LOCUS19754</name>
</gene>
<dbReference type="EMBL" id="CAJVQA010050832">
    <property type="protein sequence ID" value="CAG8821759.1"/>
    <property type="molecule type" value="Genomic_DNA"/>
</dbReference>
<keyword evidence="2" id="KW-1185">Reference proteome</keyword>
<name>A0A9N9PAH8_9GLOM</name>
<dbReference type="Proteomes" id="UP000789759">
    <property type="component" value="Unassembled WGS sequence"/>
</dbReference>
<feature type="non-terminal residue" evidence="1">
    <location>
        <position position="1"/>
    </location>
</feature>
<sequence length="76" mass="8860">VKKLFKVFSMMALNYNVTINYHYNKNDNDLSIVVSVGNWKRGWLVLPQIKIVIKLIKDEVLFLKANFLIHRNTPAA</sequence>
<proteinExistence type="predicted"/>
<evidence type="ECO:0000313" key="1">
    <source>
        <dbReference type="EMBL" id="CAG8821759.1"/>
    </source>
</evidence>
<evidence type="ECO:0000313" key="2">
    <source>
        <dbReference type="Proteomes" id="UP000789759"/>
    </source>
</evidence>